<dbReference type="PROSITE" id="PS00636">
    <property type="entry name" value="DNAJ_1"/>
    <property type="match status" value="1"/>
</dbReference>
<keyword evidence="4" id="KW-1185">Reference proteome</keyword>
<dbReference type="SMART" id="SM00271">
    <property type="entry name" value="DnaJ"/>
    <property type="match status" value="1"/>
</dbReference>
<dbReference type="Pfam" id="PF00226">
    <property type="entry name" value="DnaJ"/>
    <property type="match status" value="1"/>
</dbReference>
<dbReference type="InterPro" id="IPR002939">
    <property type="entry name" value="DnaJ_C"/>
</dbReference>
<gene>
    <name evidence="3" type="primary">dnaJ</name>
    <name evidence="3" type="ORF">G3RUM_00204</name>
</gene>
<dbReference type="Pfam" id="PF01556">
    <property type="entry name" value="DnaJ_C"/>
    <property type="match status" value="1"/>
</dbReference>
<feature type="domain" description="J" evidence="2">
    <location>
        <begin position="5"/>
        <end position="70"/>
    </location>
</feature>
<dbReference type="InterPro" id="IPR001623">
    <property type="entry name" value="DnaJ_domain"/>
</dbReference>
<dbReference type="PROSITE" id="PS50076">
    <property type="entry name" value="DNAJ_2"/>
    <property type="match status" value="1"/>
</dbReference>
<reference evidence="3 4" key="2">
    <citation type="journal article" date="2020" name="Cell Rep.">
        <title>Acquisition and Adaptation of Ultra-small Parasitic Reduced Genome Bacteria to Mammalian Hosts.</title>
        <authorList>
            <person name="McLean J.S."/>
            <person name="Bor B."/>
            <person name="Kerns K.A."/>
            <person name="Liu Q."/>
            <person name="To T.T."/>
            <person name="Solden L."/>
            <person name="Hendrickson E.L."/>
            <person name="Wrighton K."/>
            <person name="Shi W."/>
            <person name="He X."/>
        </authorList>
    </citation>
    <scope>NUCLEOTIDE SEQUENCE [LARGE SCALE GENOMIC DNA]</scope>
    <source>
        <strain evidence="3 4">TM7_G3_2_Rum_HOT_351B</strain>
    </source>
</reference>
<protein>
    <submittedName>
        <fullName evidence="3">Chaperone protein DnaJ</fullName>
    </submittedName>
</protein>
<evidence type="ECO:0000259" key="2">
    <source>
        <dbReference type="PROSITE" id="PS50076"/>
    </source>
</evidence>
<organism evidence="3 4">
    <name type="scientific">Candidatus Nanosyncoccus alces</name>
    <dbReference type="NCBI Taxonomy" id="2171997"/>
    <lineage>
        <taxon>Bacteria</taxon>
        <taxon>Candidatus Saccharimonadota</taxon>
        <taxon>Candidatus Nanosyncoccalia</taxon>
        <taxon>Candidatus Nanosyncoccales</taxon>
        <taxon>Candidatus Nanosyncoccaceae</taxon>
        <taxon>Candidatus Nanosyncoccus</taxon>
    </lineage>
</organism>
<dbReference type="InterPro" id="IPR036869">
    <property type="entry name" value="J_dom_sf"/>
</dbReference>
<sequence>MSKRDYYEVLGVSKNASDDEIKKAYRKLAVKYHPDKNPGDKEAEAKFKEVSEAHEVLSDKQKRARYDQFGHAGVGGNTGNPFGGSNPFGNGGNFNFNGQSFNFDFGGGGLDDILGSIFGFGGGARRPRRGADYQTSVTVSFEDAIFGTTKTISHNGSDIKVKIPAGIDDGMSIRLRGKGGDAPEGGEKGDLYIRIRVKPHKHLTREGAIILSEEHINMVDAALGTEIEVETVDGKITMKVPAGTQSGTPFKLSGHGVPFRSDGDRGPHIVTIIVETPKNLSKKQKELLEEFKNSKKRSFWG</sequence>
<dbReference type="CDD" id="cd10747">
    <property type="entry name" value="DnaJ_C"/>
    <property type="match status" value="1"/>
</dbReference>
<comment type="caution">
    <text evidence="3">The sequence shown here is derived from an EMBL/GenBank/DDBJ whole genome shotgun (WGS) entry which is preliminary data.</text>
</comment>
<dbReference type="PANTHER" id="PTHR43096">
    <property type="entry name" value="DNAJ HOMOLOG 1, MITOCHONDRIAL-RELATED"/>
    <property type="match status" value="1"/>
</dbReference>
<dbReference type="PANTHER" id="PTHR43096:SF48">
    <property type="entry name" value="CHAPERONE PROTEIN DNAJ"/>
    <property type="match status" value="1"/>
</dbReference>
<evidence type="ECO:0000256" key="1">
    <source>
        <dbReference type="ARBA" id="ARBA00023186"/>
    </source>
</evidence>
<evidence type="ECO:0000313" key="3">
    <source>
        <dbReference type="EMBL" id="RYC74928.1"/>
    </source>
</evidence>
<dbReference type="EMBL" id="PRLM01000002">
    <property type="protein sequence ID" value="RYC74928.1"/>
    <property type="molecule type" value="Genomic_DNA"/>
</dbReference>
<dbReference type="SUPFAM" id="SSF49493">
    <property type="entry name" value="HSP40/DnaJ peptide-binding domain"/>
    <property type="match status" value="2"/>
</dbReference>
<dbReference type="Proteomes" id="UP001191019">
    <property type="component" value="Unassembled WGS sequence"/>
</dbReference>
<name>A0ABY0FNX8_9BACT</name>
<keyword evidence="1" id="KW-0143">Chaperone</keyword>
<dbReference type="Gene3D" id="1.10.287.110">
    <property type="entry name" value="DnaJ domain"/>
    <property type="match status" value="1"/>
</dbReference>
<dbReference type="Gene3D" id="2.60.260.20">
    <property type="entry name" value="Urease metallochaperone UreE, N-terminal domain"/>
    <property type="match status" value="2"/>
</dbReference>
<evidence type="ECO:0000313" key="4">
    <source>
        <dbReference type="Proteomes" id="UP001191019"/>
    </source>
</evidence>
<dbReference type="SUPFAM" id="SSF46565">
    <property type="entry name" value="Chaperone J-domain"/>
    <property type="match status" value="1"/>
</dbReference>
<dbReference type="InterPro" id="IPR018253">
    <property type="entry name" value="DnaJ_domain_CS"/>
</dbReference>
<reference evidence="3 4" key="1">
    <citation type="journal article" date="2018" name="bioRxiv">
        <title>Evidence of independent acquisition and adaption of ultra-small bacteria to human hosts across the highly diverse yet reduced genomes of the phylum Saccharibacteria.</title>
        <authorList>
            <person name="McLean J.S."/>
            <person name="Bor B."/>
            <person name="To T.T."/>
            <person name="Liu Q."/>
            <person name="Kearns K.A."/>
            <person name="Solden L.M."/>
            <person name="Wrighton K.C."/>
            <person name="He X."/>
            <person name="Shi W."/>
        </authorList>
    </citation>
    <scope>NUCLEOTIDE SEQUENCE [LARGE SCALE GENOMIC DNA]</scope>
    <source>
        <strain evidence="3 4">TM7_G3_2_Rum_HOT_351B</strain>
    </source>
</reference>
<dbReference type="InterPro" id="IPR008971">
    <property type="entry name" value="HSP40/DnaJ_pept-bd"/>
</dbReference>
<proteinExistence type="predicted"/>
<accession>A0ABY0FNX8</accession>
<dbReference type="CDD" id="cd06257">
    <property type="entry name" value="DnaJ"/>
    <property type="match status" value="1"/>
</dbReference>
<dbReference type="PRINTS" id="PR00625">
    <property type="entry name" value="JDOMAIN"/>
</dbReference>